<dbReference type="Gene3D" id="1.50.10.20">
    <property type="match status" value="1"/>
</dbReference>
<evidence type="ECO:0000256" key="6">
    <source>
        <dbReference type="ARBA" id="ARBA00023180"/>
    </source>
</evidence>
<evidence type="ECO:0000256" key="3">
    <source>
        <dbReference type="ARBA" id="ARBA00012350"/>
    </source>
</evidence>
<dbReference type="Pfam" id="PF03663">
    <property type="entry name" value="Glyco_hydro_76"/>
    <property type="match status" value="1"/>
</dbReference>
<accession>A0ABR4CX35</accession>
<feature type="chain" id="PRO_5045084394" description="mannan endo-1,6-alpha-mannosidase" evidence="8">
    <location>
        <begin position="19"/>
        <end position="388"/>
    </location>
</feature>
<keyword evidence="5" id="KW-0378">Hydrolase</keyword>
<dbReference type="PANTHER" id="PTHR12145">
    <property type="entry name" value="MANNAN ENDO-1,6-ALPHA-MANNOSIDASE DCW1"/>
    <property type="match status" value="1"/>
</dbReference>
<keyword evidence="4 8" id="KW-0732">Signal</keyword>
<protein>
    <recommendedName>
        <fullName evidence="3">mannan endo-1,6-alpha-mannosidase</fullName>
        <ecNumber evidence="3">3.2.1.101</ecNumber>
    </recommendedName>
</protein>
<name>A0ABR4CX35_9HELO</name>
<dbReference type="PANTHER" id="PTHR12145:SF36">
    <property type="entry name" value="MANNAN ENDO-1,6-ALPHA-MANNOSIDASE DCW1"/>
    <property type="match status" value="1"/>
</dbReference>
<evidence type="ECO:0000313" key="9">
    <source>
        <dbReference type="EMBL" id="KAL2074147.1"/>
    </source>
</evidence>
<evidence type="ECO:0000313" key="10">
    <source>
        <dbReference type="Proteomes" id="UP001595075"/>
    </source>
</evidence>
<gene>
    <name evidence="9" type="ORF">VTL71DRAFT_7925</name>
</gene>
<dbReference type="InterPro" id="IPR008928">
    <property type="entry name" value="6-hairpin_glycosidase_sf"/>
</dbReference>
<keyword evidence="10" id="KW-1185">Reference proteome</keyword>
<keyword evidence="6" id="KW-0325">Glycoprotein</keyword>
<dbReference type="InterPro" id="IPR005198">
    <property type="entry name" value="Glyco_hydro_76"/>
</dbReference>
<dbReference type="InterPro" id="IPR014480">
    <property type="entry name" value="Mannan-1_6-alpha_mannosidase"/>
</dbReference>
<feature type="signal peptide" evidence="8">
    <location>
        <begin position="1"/>
        <end position="18"/>
    </location>
</feature>
<comment type="similarity">
    <text evidence="2">Belongs to the glycosyl hydrolase 76 family.</text>
</comment>
<comment type="caution">
    <text evidence="9">The sequence shown here is derived from an EMBL/GenBank/DDBJ whole genome shotgun (WGS) entry which is preliminary data.</text>
</comment>
<dbReference type="Proteomes" id="UP001595075">
    <property type="component" value="Unassembled WGS sequence"/>
</dbReference>
<dbReference type="EMBL" id="JAZHXI010000002">
    <property type="protein sequence ID" value="KAL2074147.1"/>
    <property type="molecule type" value="Genomic_DNA"/>
</dbReference>
<keyword evidence="7" id="KW-0326">Glycosidase</keyword>
<reference evidence="9 10" key="1">
    <citation type="journal article" date="2024" name="Commun. Biol.">
        <title>Comparative genomic analysis of thermophilic fungi reveals convergent evolutionary adaptations and gene losses.</title>
        <authorList>
            <person name="Steindorff A.S."/>
            <person name="Aguilar-Pontes M.V."/>
            <person name="Robinson A.J."/>
            <person name="Andreopoulos B."/>
            <person name="LaButti K."/>
            <person name="Kuo A."/>
            <person name="Mondo S."/>
            <person name="Riley R."/>
            <person name="Otillar R."/>
            <person name="Haridas S."/>
            <person name="Lipzen A."/>
            <person name="Grimwood J."/>
            <person name="Schmutz J."/>
            <person name="Clum A."/>
            <person name="Reid I.D."/>
            <person name="Moisan M.C."/>
            <person name="Butler G."/>
            <person name="Nguyen T.T.M."/>
            <person name="Dewar K."/>
            <person name="Conant G."/>
            <person name="Drula E."/>
            <person name="Henrissat B."/>
            <person name="Hansel C."/>
            <person name="Singer S."/>
            <person name="Hutchinson M.I."/>
            <person name="de Vries R.P."/>
            <person name="Natvig D.O."/>
            <person name="Powell A.J."/>
            <person name="Tsang A."/>
            <person name="Grigoriev I.V."/>
        </authorList>
    </citation>
    <scope>NUCLEOTIDE SEQUENCE [LARGE SCALE GENOMIC DNA]</scope>
    <source>
        <strain evidence="9 10">CBS 494.80</strain>
    </source>
</reference>
<proteinExistence type="inferred from homology"/>
<evidence type="ECO:0000256" key="8">
    <source>
        <dbReference type="SAM" id="SignalP"/>
    </source>
</evidence>
<evidence type="ECO:0000256" key="2">
    <source>
        <dbReference type="ARBA" id="ARBA00009699"/>
    </source>
</evidence>
<sequence length="388" mass="43251">MHFSKLLLTAGWMADAIASPASTESSHALTSIFSKLTEYYHSSPNITAGLFDQTLSPWWESGSIFETYMDYEKYTGSTKYQSLVGEALVLNSYGEVNDFFGTDHDYVSTVLGRWNDDVLWYALAAVSGAELYRPDSYMPGLSRTWVSLVQRTIDEVYEYWTSDCGGGIYWSTDSILHIPYKSGITQLEFISLVTRTYLLTENATLLRLSEEVLTWMVDSKLVNLESGTVNDGVETDACAVSEAQWSYSYGSLVGGLVRLYEATGNESYMSYASNVARTGIDKFAPNEVAEELCEASGGCNHDQQGFKTYQAIFLRQLANLYIATPDEVLRFHISNVIERSAEAALATCDESWNCSGDWVDPLAQWYPDFRSTHLVAAALVALEGIKER</sequence>
<evidence type="ECO:0000256" key="7">
    <source>
        <dbReference type="ARBA" id="ARBA00023295"/>
    </source>
</evidence>
<evidence type="ECO:0000256" key="1">
    <source>
        <dbReference type="ARBA" id="ARBA00001452"/>
    </source>
</evidence>
<comment type="catalytic activity">
    <reaction evidence="1">
        <text>Random hydrolysis of (1-&gt;6)-alpha-D-mannosidic linkages in unbranched (1-&gt;6)-mannans.</text>
        <dbReference type="EC" id="3.2.1.101"/>
    </reaction>
</comment>
<dbReference type="EC" id="3.2.1.101" evidence="3"/>
<evidence type="ECO:0000256" key="5">
    <source>
        <dbReference type="ARBA" id="ARBA00022801"/>
    </source>
</evidence>
<dbReference type="SUPFAM" id="SSF48208">
    <property type="entry name" value="Six-hairpin glycosidases"/>
    <property type="match status" value="1"/>
</dbReference>
<evidence type="ECO:0000256" key="4">
    <source>
        <dbReference type="ARBA" id="ARBA00022729"/>
    </source>
</evidence>
<organism evidence="9 10">
    <name type="scientific">Oculimacula yallundae</name>
    <dbReference type="NCBI Taxonomy" id="86028"/>
    <lineage>
        <taxon>Eukaryota</taxon>
        <taxon>Fungi</taxon>
        <taxon>Dikarya</taxon>
        <taxon>Ascomycota</taxon>
        <taxon>Pezizomycotina</taxon>
        <taxon>Leotiomycetes</taxon>
        <taxon>Helotiales</taxon>
        <taxon>Ploettnerulaceae</taxon>
        <taxon>Oculimacula</taxon>
    </lineage>
</organism>